<reference evidence="1" key="1">
    <citation type="submission" date="2022-03" db="EMBL/GenBank/DDBJ databases">
        <authorList>
            <person name="Martin H S."/>
        </authorList>
    </citation>
    <scope>NUCLEOTIDE SEQUENCE</scope>
</reference>
<organism evidence="1 2">
    <name type="scientific">Iphiclides podalirius</name>
    <name type="common">scarce swallowtail</name>
    <dbReference type="NCBI Taxonomy" id="110791"/>
    <lineage>
        <taxon>Eukaryota</taxon>
        <taxon>Metazoa</taxon>
        <taxon>Ecdysozoa</taxon>
        <taxon>Arthropoda</taxon>
        <taxon>Hexapoda</taxon>
        <taxon>Insecta</taxon>
        <taxon>Pterygota</taxon>
        <taxon>Neoptera</taxon>
        <taxon>Endopterygota</taxon>
        <taxon>Lepidoptera</taxon>
        <taxon>Glossata</taxon>
        <taxon>Ditrysia</taxon>
        <taxon>Papilionoidea</taxon>
        <taxon>Papilionidae</taxon>
        <taxon>Papilioninae</taxon>
        <taxon>Iphiclides</taxon>
    </lineage>
</organism>
<evidence type="ECO:0000313" key="2">
    <source>
        <dbReference type="Proteomes" id="UP000837857"/>
    </source>
</evidence>
<feature type="non-terminal residue" evidence="1">
    <location>
        <position position="71"/>
    </location>
</feature>
<evidence type="ECO:0000313" key="1">
    <source>
        <dbReference type="EMBL" id="CAH2055983.1"/>
    </source>
</evidence>
<name>A0ABN8II91_9NEOP</name>
<protein>
    <submittedName>
        <fullName evidence="1">Uncharacterized protein</fullName>
    </submittedName>
</protein>
<gene>
    <name evidence="1" type="ORF">IPOD504_LOCUS9265</name>
</gene>
<proteinExistence type="predicted"/>
<dbReference type="Proteomes" id="UP000837857">
    <property type="component" value="Chromosome 22"/>
</dbReference>
<accession>A0ABN8II91</accession>
<dbReference type="EMBL" id="OW152834">
    <property type="protein sequence ID" value="CAH2055983.1"/>
    <property type="molecule type" value="Genomic_DNA"/>
</dbReference>
<sequence>MVLRHINREINSIHRVAAEKRQFNHAAITPRSGAPGAFEGCRMDGGGGGGGTVTETGRPWIAASLAPMLSW</sequence>
<keyword evidence="2" id="KW-1185">Reference proteome</keyword>